<dbReference type="NCBIfam" id="NF004359">
    <property type="entry name" value="PRK05738.1-3"/>
    <property type="match status" value="1"/>
</dbReference>
<dbReference type="PATRIC" id="fig|1280948.3.peg.1924"/>
<keyword evidence="2 6" id="KW-0699">rRNA-binding</keyword>
<dbReference type="InterPro" id="IPR001014">
    <property type="entry name" value="Ribosomal_uL23_CS"/>
</dbReference>
<dbReference type="GO" id="GO:0006412">
    <property type="term" value="P:translation"/>
    <property type="evidence" value="ECO:0007669"/>
    <property type="project" value="UniProtKB-UniRule"/>
</dbReference>
<evidence type="ECO:0000256" key="6">
    <source>
        <dbReference type="HAMAP-Rule" id="MF_01369"/>
    </source>
</evidence>
<dbReference type="InterPro" id="IPR012678">
    <property type="entry name" value="Ribosomal_uL23/eL15/eS24_sf"/>
</dbReference>
<comment type="similarity">
    <text evidence="1 6 7">Belongs to the universal ribosomal protein uL23 family.</text>
</comment>
<dbReference type="RefSeq" id="WP_035551766.1">
    <property type="nucleotide sequence ID" value="NZ_AWFH01000016.1"/>
</dbReference>
<evidence type="ECO:0000256" key="1">
    <source>
        <dbReference type="ARBA" id="ARBA00006700"/>
    </source>
</evidence>
<gene>
    <name evidence="6" type="primary">rplW</name>
    <name evidence="8" type="ORF">HY36_17000</name>
</gene>
<keyword evidence="4 6" id="KW-0689">Ribosomal protein</keyword>
<comment type="function">
    <text evidence="6">One of the early assembly proteins it binds 23S rRNA. One of the proteins that surrounds the polypeptide exit tunnel on the outside of the ribosome. Forms the main docking site for trigger factor binding to the ribosome.</text>
</comment>
<dbReference type="InterPro" id="IPR012677">
    <property type="entry name" value="Nucleotide-bd_a/b_plait_sf"/>
</dbReference>
<evidence type="ECO:0000256" key="3">
    <source>
        <dbReference type="ARBA" id="ARBA00022884"/>
    </source>
</evidence>
<evidence type="ECO:0000256" key="7">
    <source>
        <dbReference type="RuleBase" id="RU003934"/>
    </source>
</evidence>
<keyword evidence="3 6" id="KW-0694">RNA-binding</keyword>
<name>A0A059E1F3_9PROT</name>
<protein>
    <recommendedName>
        <fullName evidence="6">Large ribosomal subunit protein uL23</fullName>
    </recommendedName>
</protein>
<dbReference type="GO" id="GO:0019843">
    <property type="term" value="F:rRNA binding"/>
    <property type="evidence" value="ECO:0007669"/>
    <property type="project" value="UniProtKB-UniRule"/>
</dbReference>
<dbReference type="AlphaFoldDB" id="A0A059E1F3"/>
<dbReference type="GO" id="GO:0003735">
    <property type="term" value="F:structural constituent of ribosome"/>
    <property type="evidence" value="ECO:0007669"/>
    <property type="project" value="InterPro"/>
</dbReference>
<dbReference type="Proteomes" id="UP000024547">
    <property type="component" value="Unassembled WGS sequence"/>
</dbReference>
<dbReference type="NCBIfam" id="NF004360">
    <property type="entry name" value="PRK05738.1-5"/>
    <property type="match status" value="1"/>
</dbReference>
<dbReference type="PANTHER" id="PTHR11620">
    <property type="entry name" value="60S RIBOSOMAL PROTEIN L23A"/>
    <property type="match status" value="1"/>
</dbReference>
<dbReference type="PROSITE" id="PS00050">
    <property type="entry name" value="RIBOSOMAL_L23"/>
    <property type="match status" value="1"/>
</dbReference>
<dbReference type="STRING" id="1280948.HY36_17000"/>
<dbReference type="FunFam" id="3.30.70.330:FF:000001">
    <property type="entry name" value="50S ribosomal protein L23"/>
    <property type="match status" value="1"/>
</dbReference>
<dbReference type="OrthoDB" id="9793353at2"/>
<dbReference type="EMBL" id="AWFH01000016">
    <property type="protein sequence ID" value="KCZ61357.1"/>
    <property type="molecule type" value="Genomic_DNA"/>
</dbReference>
<proteinExistence type="inferred from homology"/>
<keyword evidence="5 6" id="KW-0687">Ribonucleoprotein</keyword>
<keyword evidence="9" id="KW-1185">Reference proteome</keyword>
<evidence type="ECO:0000313" key="8">
    <source>
        <dbReference type="EMBL" id="KCZ61357.1"/>
    </source>
</evidence>
<reference evidence="8 9" key="1">
    <citation type="journal article" date="2014" name="Antonie Van Leeuwenhoek">
        <title>Hyphomonas beringensis sp. nov. and Hyphomonas chukchiensis sp. nov., isolated from surface seawater of the Bering Sea and Chukchi Sea.</title>
        <authorList>
            <person name="Li C."/>
            <person name="Lai Q."/>
            <person name="Li G."/>
            <person name="Dong C."/>
            <person name="Wang J."/>
            <person name="Liao Y."/>
            <person name="Shao Z."/>
        </authorList>
    </citation>
    <scope>NUCLEOTIDE SEQUENCE [LARGE SCALE GENOMIC DNA]</scope>
    <source>
        <strain evidence="8 9">22II1-22F38</strain>
    </source>
</reference>
<dbReference type="HAMAP" id="MF_01369_B">
    <property type="entry name" value="Ribosomal_uL23_B"/>
    <property type="match status" value="1"/>
</dbReference>
<evidence type="ECO:0000256" key="5">
    <source>
        <dbReference type="ARBA" id="ARBA00023274"/>
    </source>
</evidence>
<sequence length="99" mass="11200">MADIKEHHYDVIRRPLITEKSTLVAEDNKIVFEVAIDADKKAIKEAVEALFKVEVTKINTLLQKGKTKRFRGYEGRRNDMKKAIVTLAEGQSVDITTGL</sequence>
<evidence type="ECO:0000256" key="2">
    <source>
        <dbReference type="ARBA" id="ARBA00022730"/>
    </source>
</evidence>
<dbReference type="Gene3D" id="3.30.70.330">
    <property type="match status" value="1"/>
</dbReference>
<dbReference type="NCBIfam" id="NF004363">
    <property type="entry name" value="PRK05738.2-4"/>
    <property type="match status" value="1"/>
</dbReference>
<comment type="caution">
    <text evidence="8">The sequence shown here is derived from an EMBL/GenBank/DDBJ whole genome shotgun (WGS) entry which is preliminary data.</text>
</comment>
<dbReference type="InterPro" id="IPR013025">
    <property type="entry name" value="Ribosomal_uL23-like"/>
</dbReference>
<dbReference type="GO" id="GO:0005840">
    <property type="term" value="C:ribosome"/>
    <property type="evidence" value="ECO:0007669"/>
    <property type="project" value="UniProtKB-KW"/>
</dbReference>
<evidence type="ECO:0000313" key="9">
    <source>
        <dbReference type="Proteomes" id="UP000024547"/>
    </source>
</evidence>
<dbReference type="GO" id="GO:1990904">
    <property type="term" value="C:ribonucleoprotein complex"/>
    <property type="evidence" value="ECO:0007669"/>
    <property type="project" value="UniProtKB-KW"/>
</dbReference>
<evidence type="ECO:0000256" key="4">
    <source>
        <dbReference type="ARBA" id="ARBA00022980"/>
    </source>
</evidence>
<organism evidence="8 9">
    <name type="scientific">Hyphomonas atlantica</name>
    <dbReference type="NCBI Taxonomy" id="1280948"/>
    <lineage>
        <taxon>Bacteria</taxon>
        <taxon>Pseudomonadati</taxon>
        <taxon>Pseudomonadota</taxon>
        <taxon>Alphaproteobacteria</taxon>
        <taxon>Hyphomonadales</taxon>
        <taxon>Hyphomonadaceae</taxon>
        <taxon>Hyphomonas</taxon>
    </lineage>
</organism>
<dbReference type="SUPFAM" id="SSF54189">
    <property type="entry name" value="Ribosomal proteins S24e, L23 and L15e"/>
    <property type="match status" value="1"/>
</dbReference>
<accession>A0A059E1F3</accession>
<dbReference type="eggNOG" id="COG0089">
    <property type="taxonomic scope" value="Bacteria"/>
</dbReference>
<comment type="subunit">
    <text evidence="6">Part of the 50S ribosomal subunit. Contacts protein L29, and trigger factor when it is bound to the ribosome.</text>
</comment>
<dbReference type="Pfam" id="PF00276">
    <property type="entry name" value="Ribosomal_L23"/>
    <property type="match status" value="1"/>
</dbReference>